<keyword evidence="1" id="KW-1133">Transmembrane helix</keyword>
<keyword evidence="1" id="KW-0812">Transmembrane</keyword>
<dbReference type="KEGG" id="shyd:CJD35_05435"/>
<dbReference type="Proteomes" id="UP000217141">
    <property type="component" value="Chromosome I"/>
</dbReference>
<evidence type="ECO:0000313" key="3">
    <source>
        <dbReference type="Proteomes" id="UP000217141"/>
    </source>
</evidence>
<gene>
    <name evidence="2" type="ORF">CJD35_05435</name>
</gene>
<accession>A0A249MRY3</accession>
<feature type="transmembrane region" description="Helical" evidence="1">
    <location>
        <begin position="43"/>
        <end position="66"/>
    </location>
</feature>
<feature type="transmembrane region" description="Helical" evidence="1">
    <location>
        <begin position="6"/>
        <end position="23"/>
    </location>
</feature>
<organism evidence="2 3">
    <name type="scientific">Sphingobium xenophagum</name>
    <dbReference type="NCBI Taxonomy" id="121428"/>
    <lineage>
        <taxon>Bacteria</taxon>
        <taxon>Pseudomonadati</taxon>
        <taxon>Pseudomonadota</taxon>
        <taxon>Alphaproteobacteria</taxon>
        <taxon>Sphingomonadales</taxon>
        <taxon>Sphingomonadaceae</taxon>
        <taxon>Sphingobium</taxon>
    </lineage>
</organism>
<evidence type="ECO:0000313" key="2">
    <source>
        <dbReference type="EMBL" id="ASY43954.1"/>
    </source>
</evidence>
<dbReference type="AlphaFoldDB" id="A0A249MRY3"/>
<dbReference type="EMBL" id="CP022745">
    <property type="protein sequence ID" value="ASY43954.1"/>
    <property type="molecule type" value="Genomic_DNA"/>
</dbReference>
<keyword evidence="1" id="KW-0472">Membrane</keyword>
<sequence>MPYWQWYLVIGLVLAVPMVAILAKEIWVSLSERAKRPAPAQALRSYVLVVLVTTILWPLFVPFILYEKWTSRRDEKQRKSEERIFAPGKEDLVSSFTVEEIEAHEIVNDPLGGAPRLPFGHLHEAWEKFLTELPAGTQLWSYAVVWENRWRTQEQREGYVAVVADGIGPFFETVNYRLEDQA</sequence>
<name>A0A249MRY3_SPHXE</name>
<evidence type="ECO:0000256" key="1">
    <source>
        <dbReference type="SAM" id="Phobius"/>
    </source>
</evidence>
<reference evidence="2 3" key="1">
    <citation type="submission" date="2017-08" db="EMBL/GenBank/DDBJ databases">
        <title>Whole Genome Sequence of Sphingobium hydrophobicum C1: Insights into Adaption to the Electronic-waste Contaminated Sediment.</title>
        <authorList>
            <person name="Song D."/>
            <person name="Chen X."/>
            <person name="Xu M."/>
        </authorList>
    </citation>
    <scope>NUCLEOTIDE SEQUENCE [LARGE SCALE GENOMIC DNA]</scope>
    <source>
        <strain evidence="2 3">C1</strain>
    </source>
</reference>
<protein>
    <submittedName>
        <fullName evidence="2">Uncharacterized protein</fullName>
    </submittedName>
</protein>
<proteinExistence type="predicted"/>